<dbReference type="InterPro" id="IPR020901">
    <property type="entry name" value="Prtase_inh_Kunz-CS"/>
</dbReference>
<dbReference type="CDD" id="cd00191">
    <property type="entry name" value="TY"/>
    <property type="match status" value="6"/>
</dbReference>
<dbReference type="Pfam" id="PF00086">
    <property type="entry name" value="Thyroglobulin_1"/>
    <property type="match status" value="6"/>
</dbReference>
<feature type="transmembrane region" description="Helical" evidence="6">
    <location>
        <begin position="1279"/>
        <end position="1304"/>
    </location>
</feature>
<dbReference type="SUPFAM" id="SSF57256">
    <property type="entry name" value="Elafin-like"/>
    <property type="match status" value="1"/>
</dbReference>
<feature type="domain" description="Antistasin-like" evidence="9">
    <location>
        <begin position="615"/>
        <end position="641"/>
    </location>
</feature>
<dbReference type="Gene3D" id="4.10.75.10">
    <property type="entry name" value="Elafin-like"/>
    <property type="match status" value="2"/>
</dbReference>
<dbReference type="InterPro" id="IPR002223">
    <property type="entry name" value="Kunitz_BPTI"/>
</dbReference>
<dbReference type="Pfam" id="PF00014">
    <property type="entry name" value="Kunitz_BPTI"/>
    <property type="match status" value="1"/>
</dbReference>
<evidence type="ECO:0000259" key="7">
    <source>
        <dbReference type="PROSITE" id="PS50279"/>
    </source>
</evidence>
<dbReference type="GO" id="GO:0004867">
    <property type="term" value="F:serine-type endopeptidase inhibitor activity"/>
    <property type="evidence" value="ECO:0007669"/>
    <property type="project" value="InterPro"/>
</dbReference>
<comment type="caution">
    <text evidence="5">Lacks conserved residue(s) required for the propagation of feature annotation.</text>
</comment>
<dbReference type="SMART" id="SM00131">
    <property type="entry name" value="KU"/>
    <property type="match status" value="1"/>
</dbReference>
<gene>
    <name evidence="11" type="ORF">NQ315_009602</name>
</gene>
<dbReference type="InterPro" id="IPR028150">
    <property type="entry name" value="Lustrin_cystein"/>
</dbReference>
<dbReference type="PROSITE" id="PS50279">
    <property type="entry name" value="BPTI_KUNITZ_2"/>
    <property type="match status" value="1"/>
</dbReference>
<feature type="domain" description="Thyroglobulin type-1" evidence="8">
    <location>
        <begin position="538"/>
        <end position="606"/>
    </location>
</feature>
<dbReference type="InterPro" id="IPR006150">
    <property type="entry name" value="Cys_repeat_1"/>
</dbReference>
<dbReference type="SMART" id="SM00217">
    <property type="entry name" value="WAP"/>
    <property type="match status" value="2"/>
</dbReference>
<dbReference type="Gene3D" id="4.10.410.10">
    <property type="entry name" value="Pancreatic trypsin inhibitor Kunitz domain"/>
    <property type="match status" value="1"/>
</dbReference>
<evidence type="ECO:0000256" key="2">
    <source>
        <dbReference type="ARBA" id="ARBA00022525"/>
    </source>
</evidence>
<dbReference type="Gene3D" id="4.10.800.10">
    <property type="entry name" value="Thyroglobulin type-1"/>
    <property type="match status" value="6"/>
</dbReference>
<dbReference type="InterPro" id="IPR008197">
    <property type="entry name" value="WAP_dom"/>
</dbReference>
<dbReference type="PROSITE" id="PS51162">
    <property type="entry name" value="THYROGLOBULIN_1_2"/>
    <property type="match status" value="6"/>
</dbReference>
<dbReference type="InterPro" id="IPR011061">
    <property type="entry name" value="Hirudin/antistatin"/>
</dbReference>
<dbReference type="PRINTS" id="PR00759">
    <property type="entry name" value="BASICPTASE"/>
</dbReference>
<dbReference type="Pfam" id="PF02822">
    <property type="entry name" value="Antistasin"/>
    <property type="match status" value="4"/>
</dbReference>
<protein>
    <submittedName>
        <fullName evidence="11">Uncharacterized protein</fullName>
    </submittedName>
</protein>
<accession>A0AAV8WGT8</accession>
<dbReference type="InterPro" id="IPR036645">
    <property type="entry name" value="Elafin-like_sf"/>
</dbReference>
<dbReference type="PROSITE" id="PS00280">
    <property type="entry name" value="BPTI_KUNITZ_1"/>
    <property type="match status" value="1"/>
</dbReference>
<feature type="disulfide bond" evidence="5">
    <location>
        <begin position="1024"/>
        <end position="1044"/>
    </location>
</feature>
<evidence type="ECO:0000256" key="5">
    <source>
        <dbReference type="PROSITE-ProRule" id="PRU00500"/>
    </source>
</evidence>
<feature type="domain" description="Thyroglobulin type-1" evidence="8">
    <location>
        <begin position="977"/>
        <end position="1044"/>
    </location>
</feature>
<dbReference type="SUPFAM" id="SSF57262">
    <property type="entry name" value="Leech antihemostatic proteins"/>
    <property type="match status" value="3"/>
</dbReference>
<dbReference type="GO" id="GO:0005615">
    <property type="term" value="C:extracellular space"/>
    <property type="evidence" value="ECO:0007669"/>
    <property type="project" value="TreeGrafter"/>
</dbReference>
<dbReference type="Gene3D" id="2.10.22.10">
    <property type="entry name" value="Antistasin, domain 1"/>
    <property type="match status" value="4"/>
</dbReference>
<evidence type="ECO:0000313" key="11">
    <source>
        <dbReference type="EMBL" id="KAJ8925754.1"/>
    </source>
</evidence>
<reference evidence="11 12" key="1">
    <citation type="journal article" date="2023" name="Insect Mol. Biol.">
        <title>Genome sequencing provides insights into the evolution of gene families encoding plant cell wall-degrading enzymes in longhorned beetles.</title>
        <authorList>
            <person name="Shin N.R."/>
            <person name="Okamura Y."/>
            <person name="Kirsch R."/>
            <person name="Pauchet Y."/>
        </authorList>
    </citation>
    <scope>NUCLEOTIDE SEQUENCE [LARGE SCALE GENOMIC DNA]</scope>
    <source>
        <strain evidence="11">EAD_L_NR</strain>
    </source>
</reference>
<evidence type="ECO:0000256" key="4">
    <source>
        <dbReference type="ARBA" id="ARBA00023157"/>
    </source>
</evidence>
<keyword evidence="6" id="KW-0472">Membrane</keyword>
<feature type="domain" description="WAP" evidence="10">
    <location>
        <begin position="7"/>
        <end position="52"/>
    </location>
</feature>
<dbReference type="InterPro" id="IPR051950">
    <property type="entry name" value="Dev_reg/Prot_inhib"/>
</dbReference>
<keyword evidence="4 5" id="KW-1015">Disulfide bond</keyword>
<dbReference type="PANTHER" id="PTHR12352">
    <property type="entry name" value="SECRETED MODULAR CALCIUM-BINDING PROTEIN"/>
    <property type="match status" value="1"/>
</dbReference>
<feature type="disulfide bond" evidence="5">
    <location>
        <begin position="333"/>
        <end position="340"/>
    </location>
</feature>
<evidence type="ECO:0000313" key="12">
    <source>
        <dbReference type="Proteomes" id="UP001159042"/>
    </source>
</evidence>
<evidence type="ECO:0000259" key="9">
    <source>
        <dbReference type="PROSITE" id="PS51252"/>
    </source>
</evidence>
<comment type="caution">
    <text evidence="11">The sequence shown here is derived from an EMBL/GenBank/DDBJ whole genome shotgun (WGS) entry which is preliminary data.</text>
</comment>
<feature type="domain" description="WAP" evidence="10">
    <location>
        <begin position="675"/>
        <end position="722"/>
    </location>
</feature>
<dbReference type="InterPro" id="IPR036880">
    <property type="entry name" value="Kunitz_BPTI_sf"/>
</dbReference>
<feature type="domain" description="Thyroglobulin type-1" evidence="8">
    <location>
        <begin position="1101"/>
        <end position="1150"/>
    </location>
</feature>
<feature type="disulfide bond" evidence="5">
    <location>
        <begin position="342"/>
        <end position="362"/>
    </location>
</feature>
<keyword evidence="2" id="KW-0964">Secreted</keyword>
<evidence type="ECO:0000259" key="8">
    <source>
        <dbReference type="PROSITE" id="PS51162"/>
    </source>
</evidence>
<keyword evidence="12" id="KW-1185">Reference proteome</keyword>
<feature type="domain" description="Thyroglobulin type-1" evidence="8">
    <location>
        <begin position="724"/>
        <end position="794"/>
    </location>
</feature>
<evidence type="ECO:0000256" key="1">
    <source>
        <dbReference type="ARBA" id="ARBA00004613"/>
    </source>
</evidence>
<sequence>MLVTDEKLETASKCPMLTECPMRADPCSEDDDCPADSVCCKAPCGKVCTKQLFTGCQTLRMAASRRAKSLGVETKSIRMPRCNKMGGFEPVQCDNEIVSSCWCVDEAGFELAGTRAPAAALVNCTAPKPCADHTCRMFCPHGFALSDDGCPLCRCRDPCDDVKCPNALECHLEELACADPPCPPVPTCKRGRSLDNICPVGDPLRISDTVRPFLCGNDPGKPQCPPLYQCLVQKGNDYGVCCPASLKIQKTGTCPSEAEGDECGPMCTHDLECPSVQKCCRTEKCGSSCIHPKNVTECLHQRALSEILTVSERAGRGYIPLCTTDGQFEPKQCSRNGLVCWCVDRLGRKLKGSMGPAENANCSVVDARPETVGRSLDKNGKECEQLECAQICEYGFKLDEDGCHTCKCDDPCDGYMCPEDEECVNVKESSCTDFLCPSLPVCKYVYIPVTKYNKKNSNPGRPKTVYANPCDTGTPLTDDLSGAPVACALRSEDGTVCPATYECTAVPGSTQAVCCPSAEDELAAESSEDYAQTDIRPQSMCEYLHEFSENMEGTRDGMTLALPTPSCDSDGNYVATQCSEGECWCVDHFGTEIPRTRGTGNSSRDCEELRETSDCLDITCRMGCEYGFVISEETGCPLCQCRDPCSGVKCKADEQCQLVEVSCKDHYCPPVPSCLPKKVGQCPYLVPAATTSCDFECNSDMACNGSTRCCSNGCGTQCIEPLLLTACQHQRTLAQHQAHESGIPAGKVYIPDCKEDGSYKSKQCNPGTRECWCVDYRGFEISQTRTRYTTDLTCDPPPLSDSCPLRKCNNDCEHGFEFDDKGCRTCTCIDPCSKISCRGEGETCRLVAVECVDWPCPTVPMCLPKKENPCQNGEPLKLGDGDEPVTCGPDFENCPSSHKCQLSPVGEYAVCCPKPRDVCFEPLDKGRCVGDDIPRNLTRYYFNSKTNKCEQFVYKGCQGNHNNFHTESMCNTVCPVLSQCERLREKNQRAAERYKKVTFSPRCEPNTGAWQAVQCLEHVGVCWCVTPQGEPLKGTLTRGAEPECNFRQARIWASDRSDSTSDADLVLEELMMQIGSVSDDDEPDEMKAEDGTLMNWEVPPNSRCEALGGQCDSEGKFLPIQCEEETCWCVDEAGNQLPNTNTFLKGERLCATTPIEKAEVTLGFRGEFDDVSAQPVLNQIIKIIKNLNGNINSDGLKTEIMPDALYIRFSLIGSNKVDVAYKLEQMVIQQRLPGLTADITRSRVIHKLFPQDAKQLDKALTLEQREIVSQSPVSVVAPYHTALIVIAAASAFVICVLTLLVILYRRKMHSINTQKVVEDNRFLSTNNRPIYIELPNEKYSSLSPDLNARKT</sequence>
<feature type="domain" description="Antistasin-like" evidence="9">
    <location>
        <begin position="803"/>
        <end position="828"/>
    </location>
</feature>
<dbReference type="SUPFAM" id="SSF57362">
    <property type="entry name" value="BPTI-like"/>
    <property type="match status" value="1"/>
</dbReference>
<comment type="subcellular location">
    <subcellularLocation>
        <location evidence="1">Secreted</location>
    </subcellularLocation>
</comment>
<feature type="domain" description="WAP" evidence="10">
    <location>
        <begin position="247"/>
        <end position="293"/>
    </location>
</feature>
<dbReference type="PANTHER" id="PTHR12352:SF31">
    <property type="entry name" value="PAPILIN-LIKE PROTEIN"/>
    <property type="match status" value="1"/>
</dbReference>
<dbReference type="Pfam" id="PF14625">
    <property type="entry name" value="Lustrin_cystein"/>
    <property type="match status" value="3"/>
</dbReference>
<feature type="disulfide bond" evidence="5">
    <location>
        <begin position="764"/>
        <end position="771"/>
    </location>
</feature>
<dbReference type="InterPro" id="IPR036857">
    <property type="entry name" value="Thyroglobulin_1_sf"/>
</dbReference>
<dbReference type="EMBL" id="JANEYG010000001">
    <property type="protein sequence ID" value="KAJ8925754.1"/>
    <property type="molecule type" value="Genomic_DNA"/>
</dbReference>
<dbReference type="GO" id="GO:0007160">
    <property type="term" value="P:cell-matrix adhesion"/>
    <property type="evidence" value="ECO:0007669"/>
    <property type="project" value="TreeGrafter"/>
</dbReference>
<dbReference type="SMART" id="SM00211">
    <property type="entry name" value="TY"/>
    <property type="match status" value="6"/>
</dbReference>
<proteinExistence type="predicted"/>
<feature type="domain" description="BPTI/Kunitz inhibitor" evidence="7">
    <location>
        <begin position="919"/>
        <end position="974"/>
    </location>
</feature>
<feature type="domain" description="Thyroglobulin type-1" evidence="8">
    <location>
        <begin position="53"/>
        <end position="124"/>
    </location>
</feature>
<dbReference type="GO" id="GO:0005604">
    <property type="term" value="C:basement membrane"/>
    <property type="evidence" value="ECO:0007669"/>
    <property type="project" value="TreeGrafter"/>
</dbReference>
<feature type="disulfide bond" evidence="5">
    <location>
        <begin position="1015"/>
        <end position="1022"/>
    </location>
</feature>
<dbReference type="PROSITE" id="PS00484">
    <property type="entry name" value="THYROGLOBULIN_1_1"/>
    <property type="match status" value="2"/>
</dbReference>
<feature type="domain" description="Antistasin-like" evidence="9">
    <location>
        <begin position="383"/>
        <end position="408"/>
    </location>
</feature>
<evidence type="ECO:0000256" key="3">
    <source>
        <dbReference type="ARBA" id="ARBA00022737"/>
    </source>
</evidence>
<dbReference type="SUPFAM" id="SSF57610">
    <property type="entry name" value="Thyroglobulin type-1 domain"/>
    <property type="match status" value="6"/>
</dbReference>
<keyword evidence="3" id="KW-0677">Repeat</keyword>
<evidence type="ECO:0000256" key="6">
    <source>
        <dbReference type="SAM" id="Phobius"/>
    </source>
</evidence>
<feature type="domain" description="Antistasin-like" evidence="9">
    <location>
        <begin position="130"/>
        <end position="155"/>
    </location>
</feature>
<keyword evidence="6" id="KW-1133">Transmembrane helix</keyword>
<keyword evidence="6" id="KW-0812">Transmembrane</keyword>
<feature type="domain" description="Thyroglobulin type-1" evidence="8">
    <location>
        <begin position="295"/>
        <end position="362"/>
    </location>
</feature>
<organism evidence="11 12">
    <name type="scientific">Exocentrus adspersus</name>
    <dbReference type="NCBI Taxonomy" id="1586481"/>
    <lineage>
        <taxon>Eukaryota</taxon>
        <taxon>Metazoa</taxon>
        <taxon>Ecdysozoa</taxon>
        <taxon>Arthropoda</taxon>
        <taxon>Hexapoda</taxon>
        <taxon>Insecta</taxon>
        <taxon>Pterygota</taxon>
        <taxon>Neoptera</taxon>
        <taxon>Endopterygota</taxon>
        <taxon>Coleoptera</taxon>
        <taxon>Polyphaga</taxon>
        <taxon>Cucujiformia</taxon>
        <taxon>Chrysomeloidea</taxon>
        <taxon>Cerambycidae</taxon>
        <taxon>Lamiinae</taxon>
        <taxon>Acanthocinini</taxon>
        <taxon>Exocentrus</taxon>
    </lineage>
</organism>
<dbReference type="SMART" id="SM00289">
    <property type="entry name" value="WR1"/>
    <property type="match status" value="3"/>
</dbReference>
<dbReference type="Proteomes" id="UP001159042">
    <property type="component" value="Unassembled WGS sequence"/>
</dbReference>
<dbReference type="CDD" id="cd00109">
    <property type="entry name" value="Kunitz-type"/>
    <property type="match status" value="1"/>
</dbReference>
<dbReference type="InterPro" id="IPR000716">
    <property type="entry name" value="Thyroglobulin_1"/>
</dbReference>
<dbReference type="Pfam" id="PF00095">
    <property type="entry name" value="WAP"/>
    <property type="match status" value="2"/>
</dbReference>
<dbReference type="PROSITE" id="PS51390">
    <property type="entry name" value="WAP"/>
    <property type="match status" value="3"/>
</dbReference>
<dbReference type="PROSITE" id="PS51252">
    <property type="entry name" value="ANTISTASIN"/>
    <property type="match status" value="4"/>
</dbReference>
<dbReference type="InterPro" id="IPR004094">
    <property type="entry name" value="Antistasin-like"/>
</dbReference>
<evidence type="ECO:0000259" key="10">
    <source>
        <dbReference type="PROSITE" id="PS51390"/>
    </source>
</evidence>
<name>A0AAV8WGT8_9CUCU</name>